<dbReference type="FunFam" id="1.10.20.120:FF:000002">
    <property type="entry name" value="Ribonuclease H2 subunit B"/>
    <property type="match status" value="1"/>
</dbReference>
<evidence type="ECO:0000256" key="10">
    <source>
        <dbReference type="ARBA" id="ARBA00023242"/>
    </source>
</evidence>
<comment type="similarity">
    <text evidence="2">Belongs to the RNase H2 subunit B family.</text>
</comment>
<dbReference type="GO" id="GO:0003713">
    <property type="term" value="F:transcription coactivator activity"/>
    <property type="evidence" value="ECO:0007669"/>
    <property type="project" value="TreeGrafter"/>
</dbReference>
<evidence type="ECO:0000256" key="3">
    <source>
        <dbReference type="ARBA" id="ARBA00010289"/>
    </source>
</evidence>
<comment type="subunit">
    <text evidence="4">The RNase H2 complex is a heterotrimer composed of the catalytic subunit RNASEH2A and the non-catalytic subunits RNASEH2B and RNASEH2C.</text>
</comment>
<feature type="region of interest" description="Disordered" evidence="13">
    <location>
        <begin position="322"/>
        <end position="346"/>
    </location>
</feature>
<gene>
    <name evidence="15" type="ORF">GEV33_006928</name>
</gene>
<protein>
    <recommendedName>
        <fullName evidence="5">Ribonuclease H2 subunit B</fullName>
    </recommendedName>
    <alternativeName>
        <fullName evidence="12">Ribonuclease HI subunit B</fullName>
    </alternativeName>
</protein>
<dbReference type="Pfam" id="PF09497">
    <property type="entry name" value="Med12"/>
    <property type="match status" value="1"/>
</dbReference>
<evidence type="ECO:0000256" key="11">
    <source>
        <dbReference type="ARBA" id="ARBA00024778"/>
    </source>
</evidence>
<keyword evidence="9" id="KW-0804">Transcription</keyword>
<dbReference type="InterPro" id="IPR041195">
    <property type="entry name" value="Rnh202_N"/>
</dbReference>
<feature type="region of interest" description="Disordered" evidence="13">
    <location>
        <begin position="1744"/>
        <end position="1779"/>
    </location>
</feature>
<feature type="compositionally biased region" description="Polar residues" evidence="13">
    <location>
        <begin position="2436"/>
        <end position="2449"/>
    </location>
</feature>
<keyword evidence="8" id="KW-0010">Activator</keyword>
<dbReference type="Pfam" id="PF09468">
    <property type="entry name" value="RNase_H2-Ydr279"/>
    <property type="match status" value="1"/>
</dbReference>
<evidence type="ECO:0000256" key="12">
    <source>
        <dbReference type="ARBA" id="ARBA00033464"/>
    </source>
</evidence>
<keyword evidence="10" id="KW-0539">Nucleus</keyword>
<dbReference type="CDD" id="cd09270">
    <property type="entry name" value="RNase_H2-B"/>
    <property type="match status" value="1"/>
</dbReference>
<dbReference type="InterPro" id="IPR021990">
    <property type="entry name" value="Mediator_Med12_LCEWAV"/>
</dbReference>
<evidence type="ECO:0000256" key="2">
    <source>
        <dbReference type="ARBA" id="ARBA00009823"/>
    </source>
</evidence>
<feature type="compositionally biased region" description="Basic residues" evidence="13">
    <location>
        <begin position="1760"/>
        <end position="1772"/>
    </location>
</feature>
<evidence type="ECO:0000256" key="7">
    <source>
        <dbReference type="ARBA" id="ARBA00023015"/>
    </source>
</evidence>
<dbReference type="EMBL" id="JABDTM020022485">
    <property type="protein sequence ID" value="KAH0815865.1"/>
    <property type="molecule type" value="Genomic_DNA"/>
</dbReference>
<dbReference type="GO" id="GO:0016592">
    <property type="term" value="C:mediator complex"/>
    <property type="evidence" value="ECO:0007669"/>
    <property type="project" value="InterPro"/>
</dbReference>
<dbReference type="InterPro" id="IPR019035">
    <property type="entry name" value="Mediator_Med12"/>
</dbReference>
<dbReference type="InterPro" id="IPR051647">
    <property type="entry name" value="Mediator_comp_sub12"/>
</dbReference>
<reference evidence="15" key="1">
    <citation type="journal article" date="2020" name="J Insects Food Feed">
        <title>The yellow mealworm (Tenebrio molitor) genome: a resource for the emerging insects as food and feed industry.</title>
        <authorList>
            <person name="Eriksson T."/>
            <person name="Andere A."/>
            <person name="Kelstrup H."/>
            <person name="Emery V."/>
            <person name="Picard C."/>
        </authorList>
    </citation>
    <scope>NUCLEOTIDE SEQUENCE</scope>
    <source>
        <strain evidence="15">Stoneville</strain>
        <tissue evidence="15">Whole head</tissue>
    </source>
</reference>
<dbReference type="GO" id="GO:0032299">
    <property type="term" value="C:ribonuclease H2 complex"/>
    <property type="evidence" value="ECO:0007669"/>
    <property type="project" value="InterPro"/>
</dbReference>
<dbReference type="Proteomes" id="UP000719412">
    <property type="component" value="Unassembled WGS sequence"/>
</dbReference>
<dbReference type="PANTHER" id="PTHR46007:SF11">
    <property type="entry name" value="MEDIATOR OF RNA POLYMERASE II TRANSCRIPTION SUBUNIT 12"/>
    <property type="match status" value="1"/>
</dbReference>
<comment type="subcellular location">
    <subcellularLocation>
        <location evidence="1">Nucleus</location>
    </subcellularLocation>
</comment>
<feature type="compositionally biased region" description="Basic and acidic residues" evidence="13">
    <location>
        <begin position="328"/>
        <end position="342"/>
    </location>
</feature>
<comment type="caution">
    <text evidence="15">The sequence shown here is derived from an EMBL/GenBank/DDBJ whole genome shotgun (WGS) entry which is preliminary data.</text>
</comment>
<feature type="region of interest" description="Disordered" evidence="13">
    <location>
        <begin position="529"/>
        <end position="553"/>
    </location>
</feature>
<dbReference type="SMART" id="SM01281">
    <property type="entry name" value="Med12"/>
    <property type="match status" value="1"/>
</dbReference>
<feature type="region of interest" description="Disordered" evidence="13">
    <location>
        <begin position="2380"/>
        <end position="2449"/>
    </location>
</feature>
<dbReference type="Pfam" id="PF17745">
    <property type="entry name" value="Ydr279_N"/>
    <property type="match status" value="1"/>
</dbReference>
<evidence type="ECO:0000256" key="4">
    <source>
        <dbReference type="ARBA" id="ARBA00011277"/>
    </source>
</evidence>
<reference evidence="15" key="2">
    <citation type="submission" date="2021-08" db="EMBL/GenBank/DDBJ databases">
        <authorList>
            <person name="Eriksson T."/>
        </authorList>
    </citation>
    <scope>NUCLEOTIDE SEQUENCE</scope>
    <source>
        <strain evidence="15">Stoneville</strain>
        <tissue evidence="15">Whole head</tissue>
    </source>
</reference>
<evidence type="ECO:0000256" key="5">
    <source>
        <dbReference type="ARBA" id="ARBA00019062"/>
    </source>
</evidence>
<dbReference type="Gene3D" id="2.20.25.530">
    <property type="match status" value="1"/>
</dbReference>
<dbReference type="GO" id="GO:0045944">
    <property type="term" value="P:positive regulation of transcription by RNA polymerase II"/>
    <property type="evidence" value="ECO:0007669"/>
    <property type="project" value="TreeGrafter"/>
</dbReference>
<feature type="region of interest" description="Disordered" evidence="13">
    <location>
        <begin position="2020"/>
        <end position="2080"/>
    </location>
</feature>
<feature type="region of interest" description="Disordered" evidence="13">
    <location>
        <begin position="13"/>
        <end position="34"/>
    </location>
</feature>
<evidence type="ECO:0000256" key="6">
    <source>
        <dbReference type="ARBA" id="ARBA00022491"/>
    </source>
</evidence>
<dbReference type="Pfam" id="PF12145">
    <property type="entry name" value="Med12-LCEWAV"/>
    <property type="match status" value="1"/>
</dbReference>
<evidence type="ECO:0000256" key="1">
    <source>
        <dbReference type="ARBA" id="ARBA00004123"/>
    </source>
</evidence>
<evidence type="ECO:0000313" key="15">
    <source>
        <dbReference type="EMBL" id="KAH0815865.1"/>
    </source>
</evidence>
<keyword evidence="6" id="KW-0678">Repressor</keyword>
<proteinExistence type="inferred from homology"/>
<feature type="domain" description="Mediator complex subunit Med12" evidence="14">
    <location>
        <begin position="99"/>
        <end position="159"/>
    </location>
</feature>
<keyword evidence="16" id="KW-1185">Reference proteome</keyword>
<evidence type="ECO:0000313" key="16">
    <source>
        <dbReference type="Proteomes" id="UP000719412"/>
    </source>
</evidence>
<feature type="compositionally biased region" description="Basic and acidic residues" evidence="13">
    <location>
        <begin position="2392"/>
        <end position="2403"/>
    </location>
</feature>
<name>A0A8J6HJN8_TENMO</name>
<evidence type="ECO:0000256" key="9">
    <source>
        <dbReference type="ARBA" id="ARBA00023163"/>
    </source>
</evidence>
<organism evidence="15 16">
    <name type="scientific">Tenebrio molitor</name>
    <name type="common">Yellow mealworm beetle</name>
    <dbReference type="NCBI Taxonomy" id="7067"/>
    <lineage>
        <taxon>Eukaryota</taxon>
        <taxon>Metazoa</taxon>
        <taxon>Ecdysozoa</taxon>
        <taxon>Arthropoda</taxon>
        <taxon>Hexapoda</taxon>
        <taxon>Insecta</taxon>
        <taxon>Pterygota</taxon>
        <taxon>Neoptera</taxon>
        <taxon>Endopterygota</taxon>
        <taxon>Coleoptera</taxon>
        <taxon>Polyphaga</taxon>
        <taxon>Cucujiformia</taxon>
        <taxon>Tenebrionidae</taxon>
        <taxon>Tenebrio</taxon>
    </lineage>
</organism>
<dbReference type="Gene3D" id="1.10.20.120">
    <property type="match status" value="1"/>
</dbReference>
<accession>A0A8J6HJN8</accession>
<feature type="region of interest" description="Disordered" evidence="13">
    <location>
        <begin position="665"/>
        <end position="701"/>
    </location>
</feature>
<dbReference type="PANTHER" id="PTHR46007">
    <property type="entry name" value="MEDIATOR OF RNA POLYMERASE II TRANSCRIPTION SUBUNIT 12"/>
    <property type="match status" value="1"/>
</dbReference>
<sequence>MFNSSLLYEKRPLKKPRIGPPDVYPQEPKQKEDELTSVNVKHGFPTMTHLSDEFGTARNCNVSASKVGAYFNAIIARKEELSMLPDSGRKRQQINHKDNFWPATIRTKNAIETWFKDLAGNKPLMHLSKKAPNFNKKEEIFIMLCEYQVPMMRAAWFIKLSLAYTVAVSEAKIKKRQMPDPTTEWTGTLLKFLKEQIVKLQDYYSQSEKPPQNPSLTQAATTETEQKLAMRHWLYCVQLLKYMYEEGLMDRQEVLAWILELLEKMRSQPSDDGILRLLLPLCLQYLDEFAQSELLSRRLGHLCCKKLGYMLSNIAEANLITSPQSESTKTEQKDNEKEKKEVPAANPMQSTLLEYQNCPHHRDIVLQLSSIIHTITLECPTALVWCGAGVGSVWHGSPLDLLPMVPSALPMAARCDMNSYRKQLQYVEHCIRERSKRAEGRWCTEKWQASSAGTITNRVLAALDALDRHRFDKMDSSNSLDTLYTKVFGGNNDQENSVVKLLCEWAVSPERTGEHRALAVAALLDRRQSDTTANNDQEATAGDDKDSNCSTPGGPPMFQSLLMKFLDSDAPVPSPDDCPQKKTAFSNLVHLFAELIRRDVFSHDAYMCTLISRGDLLGHEETTEVSTSHQSHHTKLEDHSHNMDYDDANIDHDLDKILQNIKEDQQNSMDVPDSPKEHDHGHHSHVPSSIGHVPMETDHNDHKIKPSRHLLYTTHFPLSQDDPFSQHDCNQRHVLLYGVGKVRDEARHTVKKMSKEICKLFSKKFSIDVAEGGKVKKHSRNEFNFEATTQKCQSLSYFDQHLVTWQCSVTVIEMLNSFATGNSNYLPVQEHVAFLFDLMELALNIYGLIDVCIQILKELPEVETQLYNKNSVLTRNYTTSLSLYVVGVLRRYHCCLLLSPEQTSAVFVELCKVVNHVSNPGDCSSAERCILAHLYDLYSSCSLLKSIPHTFGNAYPKIRQALYTALQPTPSSNYVYNSQYMQEVFANPRRGGRIESAWARQLNESGNNRYSFVSNAVIHVCREMDNERLNDLAIMCAEMTACCNSLASEWLGVLLALCCPIAHPGYYTDVLAQLDIQDVSIHNALAVFTCILIARHCFSLEDFVGRVALPSLLKVKTLDNGSGAAEGGMRLTCHLLLRLFRTAEGPQPGLYSVGSPPLTAPRPPLGVRLSCDRHLLAAAHRNIHVGPVLAVLKAVLIVGDATAREGTELSISHILGTSDLLNGGDGPSLDLAVDMEVCGSRTAHRQSSTGNAESTASLSAFACHVLREICSQQWVLERCLCHPEELCDSDNLLDPLLSHSQAQRLLHMICYPDAGTSIEELDQKSMISRILENLEQWTLRMSWLDLQLMFRQFTANSQELSQWLDTVAKAAIDVFQLNCPSNNSPKSDEKKTEMKNRQQNSIWLVAPLVSKLPSAVQGRVLKVAGQVLESGGWCREQKSKGRSSSESQSLLSHQPFLTLVLTCLKGQEEGQREGLLSSLHQQLSQLVQLARDGNLQDICNSERTLDGLQLRFALMGGVFEAFQRNPSATTDWALLLVQLVTNGLIDLHTHSELFTTVVDMLATLIHSALATDSQDEGRKMYQNLMKKLKKEVGERHNASLQHIRQLLPLPRTVTEVIAVEPIGWVTDSKGNKISFDSLDKKHGFQASCVTDKQKVSSWDILEGMKNPAPLSWAWFGAVRLERKPLSCEDTHRLLKYHTHNLQRPASHYLDPPPLPPEDLEPVPDKPVSLHIPSPLILKDCDLKADTPSSVDQSPAAVGKGRGKGQRRPRKPKAVPGQLPVNAMGMNQPQMAQGQPGMSMQVPGPNPQMHNMPGYAQGPGMPQQGQQYANANNQQHWYGQQQQQPGYYPPQMANVNRFERPQQINQSKQALSNLLRSRHPINQFMGPGGQNPQGPGPQAANYGPMRQFPRQPMRQQHPGAIQQNQNMFPQQYGTMQSGMNQSYGNYAGTPSTMMQNNMQPGQQMMQGSQPNMFAGQQQGFGQPRPPQPDYRAMAQNPRSQYLQQAPNVTMNANMNTMGGMGAQGGPAPPYTRQTPQGMQPGVQTQQNQFQQQRMRQQMLALQQQQQQQQQQGGPQGTQPPPAIMAQLQRQMNPNPYQHQPPPYNMCPFRVVHLNANANFNLSHVVKVNVKMPRVKASPKKCIKTNLQQPANSWVFLLKGEALELSDQYTGTGTPDIVTLRHPNTGESAVFLFSPANNSVQEILTYNEAKRSWFIDESVKSDGKMQLSTPIDPIFLVLPYLRRYCVNQAAPLEQLLRDDDFPETERLLKSSGLKYLNLIADRKVSPGMGDEELVAYKYNEDKTLSWLKKKTERVAEILKQKNIHVGSGAMSATFVKSSKSDSSDADSYLRYAHGIVSEYLMDDLSQKLLKFLNLPEDPQFNLKRKSTNSYSASDAKKTKVEEENKSSTSNVLDLSKPEQKTTKTPGITAKDKARSKAASGSKTISSFFKKT</sequence>
<dbReference type="InterPro" id="IPR040456">
    <property type="entry name" value="RNase_H2_suB"/>
</dbReference>
<keyword evidence="7" id="KW-0805">Transcription regulation</keyword>
<dbReference type="InterPro" id="IPR019024">
    <property type="entry name" value="RNase_H2_suB_wHTH"/>
</dbReference>
<comment type="function">
    <text evidence="11">Non catalytic subunit of RNase H2, an endonuclease that specifically degrades the RNA of RNA:DNA hybrids. Participates in DNA replication, possibly by mediating the removal of lagging-strand Okazaki fragment RNA primers during DNA replication. Mediates the excision of single ribonucleotides from DNA:RNA duplexes.</text>
</comment>
<evidence type="ECO:0000256" key="13">
    <source>
        <dbReference type="SAM" id="MobiDB-lite"/>
    </source>
</evidence>
<evidence type="ECO:0000259" key="14">
    <source>
        <dbReference type="SMART" id="SM01281"/>
    </source>
</evidence>
<evidence type="ECO:0000256" key="8">
    <source>
        <dbReference type="ARBA" id="ARBA00023159"/>
    </source>
</evidence>
<comment type="similarity">
    <text evidence="3">Belongs to the Mediator complex subunit 12 family.</text>
</comment>
<feature type="compositionally biased region" description="Low complexity" evidence="13">
    <location>
        <begin position="2038"/>
        <end position="2071"/>
    </location>
</feature>